<dbReference type="HAMAP" id="MF_00238">
    <property type="entry name" value="Cytidyl_kinase_type1"/>
    <property type="match status" value="1"/>
</dbReference>
<dbReference type="CDD" id="cd02020">
    <property type="entry name" value="CMPK"/>
    <property type="match status" value="1"/>
</dbReference>
<dbReference type="GO" id="GO:0036430">
    <property type="term" value="F:CMP kinase activity"/>
    <property type="evidence" value="ECO:0007669"/>
    <property type="project" value="RHEA"/>
</dbReference>
<evidence type="ECO:0000313" key="11">
    <source>
        <dbReference type="Proteomes" id="UP000198703"/>
    </source>
</evidence>
<dbReference type="EC" id="2.7.4.25" evidence="8"/>
<evidence type="ECO:0000256" key="7">
    <source>
        <dbReference type="ARBA" id="ARBA00048478"/>
    </source>
</evidence>
<evidence type="ECO:0000256" key="4">
    <source>
        <dbReference type="ARBA" id="ARBA00022777"/>
    </source>
</evidence>
<organism evidence="10 11">
    <name type="scientific">Rubrimonas cliftonensis</name>
    <dbReference type="NCBI Taxonomy" id="89524"/>
    <lineage>
        <taxon>Bacteria</taxon>
        <taxon>Pseudomonadati</taxon>
        <taxon>Pseudomonadota</taxon>
        <taxon>Alphaproteobacteria</taxon>
        <taxon>Rhodobacterales</taxon>
        <taxon>Paracoccaceae</taxon>
        <taxon>Rubrimonas</taxon>
    </lineage>
</organism>
<evidence type="ECO:0000256" key="3">
    <source>
        <dbReference type="ARBA" id="ARBA00022741"/>
    </source>
</evidence>
<comment type="similarity">
    <text evidence="1 8">Belongs to the cytidylate kinase family. Type 1 subfamily.</text>
</comment>
<dbReference type="GO" id="GO:0006220">
    <property type="term" value="P:pyrimidine nucleotide metabolic process"/>
    <property type="evidence" value="ECO:0007669"/>
    <property type="project" value="UniProtKB-UniRule"/>
</dbReference>
<dbReference type="InterPro" id="IPR027417">
    <property type="entry name" value="P-loop_NTPase"/>
</dbReference>
<evidence type="ECO:0000256" key="5">
    <source>
        <dbReference type="ARBA" id="ARBA00022840"/>
    </source>
</evidence>
<evidence type="ECO:0000256" key="6">
    <source>
        <dbReference type="ARBA" id="ARBA00047615"/>
    </source>
</evidence>
<dbReference type="RefSeq" id="WP_093254858.1">
    <property type="nucleotide sequence ID" value="NZ_FNQM01000011.1"/>
</dbReference>
<comment type="catalytic activity">
    <reaction evidence="6 8">
        <text>dCMP + ATP = dCDP + ADP</text>
        <dbReference type="Rhea" id="RHEA:25094"/>
        <dbReference type="ChEBI" id="CHEBI:30616"/>
        <dbReference type="ChEBI" id="CHEBI:57566"/>
        <dbReference type="ChEBI" id="CHEBI:58593"/>
        <dbReference type="ChEBI" id="CHEBI:456216"/>
        <dbReference type="EC" id="2.7.4.25"/>
    </reaction>
</comment>
<dbReference type="InterPro" id="IPR011994">
    <property type="entry name" value="Cytidylate_kinase_dom"/>
</dbReference>
<dbReference type="NCBIfam" id="TIGR00017">
    <property type="entry name" value="cmk"/>
    <property type="match status" value="1"/>
</dbReference>
<dbReference type="Proteomes" id="UP000198703">
    <property type="component" value="Unassembled WGS sequence"/>
</dbReference>
<feature type="domain" description="Cytidylate kinase" evidence="9">
    <location>
        <begin position="5"/>
        <end position="199"/>
    </location>
</feature>
<keyword evidence="3 8" id="KW-0547">Nucleotide-binding</keyword>
<evidence type="ECO:0000256" key="1">
    <source>
        <dbReference type="ARBA" id="ARBA00009427"/>
    </source>
</evidence>
<gene>
    <name evidence="8" type="primary">cmk</name>
    <name evidence="10" type="ORF">SAMN05444370_11191</name>
</gene>
<dbReference type="GO" id="GO:0036431">
    <property type="term" value="F:dCMP kinase activity"/>
    <property type="evidence" value="ECO:0007669"/>
    <property type="project" value="InterPro"/>
</dbReference>
<evidence type="ECO:0000256" key="8">
    <source>
        <dbReference type="HAMAP-Rule" id="MF_00238"/>
    </source>
</evidence>
<comment type="catalytic activity">
    <reaction evidence="7 8">
        <text>CMP + ATP = CDP + ADP</text>
        <dbReference type="Rhea" id="RHEA:11600"/>
        <dbReference type="ChEBI" id="CHEBI:30616"/>
        <dbReference type="ChEBI" id="CHEBI:58069"/>
        <dbReference type="ChEBI" id="CHEBI:60377"/>
        <dbReference type="ChEBI" id="CHEBI:456216"/>
        <dbReference type="EC" id="2.7.4.25"/>
    </reaction>
</comment>
<dbReference type="GO" id="GO:0005524">
    <property type="term" value="F:ATP binding"/>
    <property type="evidence" value="ECO:0007669"/>
    <property type="project" value="UniProtKB-UniRule"/>
</dbReference>
<protein>
    <recommendedName>
        <fullName evidence="8">Cytidylate kinase</fullName>
        <shortName evidence="8">CK</shortName>
        <ecNumber evidence="8">2.7.4.25</ecNumber>
    </recommendedName>
    <alternativeName>
        <fullName evidence="8">Cytidine monophosphate kinase</fullName>
        <shortName evidence="8">CMP kinase</shortName>
    </alternativeName>
</protein>
<evidence type="ECO:0000313" key="10">
    <source>
        <dbReference type="EMBL" id="SEA77277.1"/>
    </source>
</evidence>
<dbReference type="EMBL" id="FNQM01000011">
    <property type="protein sequence ID" value="SEA77277.1"/>
    <property type="molecule type" value="Genomic_DNA"/>
</dbReference>
<dbReference type="InterPro" id="IPR003136">
    <property type="entry name" value="Cytidylate_kin"/>
</dbReference>
<feature type="binding site" evidence="8">
    <location>
        <begin position="9"/>
        <end position="17"/>
    </location>
    <ligand>
        <name>ATP</name>
        <dbReference type="ChEBI" id="CHEBI:30616"/>
    </ligand>
</feature>
<proteinExistence type="inferred from homology"/>
<dbReference type="Gene3D" id="3.40.50.300">
    <property type="entry name" value="P-loop containing nucleotide triphosphate hydrolases"/>
    <property type="match status" value="1"/>
</dbReference>
<dbReference type="GO" id="GO:0005737">
    <property type="term" value="C:cytoplasm"/>
    <property type="evidence" value="ECO:0007669"/>
    <property type="project" value="UniProtKB-SubCell"/>
</dbReference>
<evidence type="ECO:0000259" key="9">
    <source>
        <dbReference type="Pfam" id="PF02224"/>
    </source>
</evidence>
<name>A0A1H4DXH6_9RHOB</name>
<comment type="subcellular location">
    <subcellularLocation>
        <location evidence="8">Cytoplasm</location>
    </subcellularLocation>
</comment>
<keyword evidence="2 8" id="KW-0808">Transferase</keyword>
<accession>A0A1H4DXH6</accession>
<dbReference type="OrthoDB" id="9807434at2"/>
<dbReference type="Pfam" id="PF02224">
    <property type="entry name" value="Cytidylate_kin"/>
    <property type="match status" value="1"/>
</dbReference>
<keyword evidence="11" id="KW-1185">Reference proteome</keyword>
<keyword evidence="5 8" id="KW-0067">ATP-binding</keyword>
<reference evidence="10 11" key="1">
    <citation type="submission" date="2016-10" db="EMBL/GenBank/DDBJ databases">
        <authorList>
            <person name="de Groot N.N."/>
        </authorList>
    </citation>
    <scope>NUCLEOTIDE SEQUENCE [LARGE SCALE GENOMIC DNA]</scope>
    <source>
        <strain evidence="10 11">DSM 15345</strain>
    </source>
</reference>
<sequence>MEFCVAIDGPAAAGKGTISKAVAKQFGFAHLDTGALYRAVAAKMLEDDEDLDDAGAASRVARFLTEEDMSHADLRSERAGSGASRIAGVPAVRRALLEFQRDFSHRKGGAVLDGRDIGTVVRPDANVKIYVTASPEARAARRAAELGTDPAEVLQQLIERDKRDAERAAAPMKPAADAYLLDTTDLSIDAAVAEAAARIDEALRRSGG</sequence>
<dbReference type="SUPFAM" id="SSF52540">
    <property type="entry name" value="P-loop containing nucleoside triphosphate hydrolases"/>
    <property type="match status" value="1"/>
</dbReference>
<keyword evidence="4 8" id="KW-0418">Kinase</keyword>
<dbReference type="AlphaFoldDB" id="A0A1H4DXH6"/>
<keyword evidence="8" id="KW-0963">Cytoplasm</keyword>
<evidence type="ECO:0000256" key="2">
    <source>
        <dbReference type="ARBA" id="ARBA00022679"/>
    </source>
</evidence>
<dbReference type="STRING" id="89524.SAMN05444370_11191"/>